<keyword evidence="2" id="KW-1185">Reference proteome</keyword>
<dbReference type="GeneID" id="54357620"/>
<feature type="transmembrane region" description="Helical" evidence="1">
    <location>
        <begin position="20"/>
        <end position="47"/>
    </location>
</feature>
<keyword evidence="1" id="KW-0812">Transmembrane</keyword>
<keyword evidence="1" id="KW-1133">Transmembrane helix</keyword>
<evidence type="ECO:0000313" key="3">
    <source>
        <dbReference type="RefSeq" id="XP_033459139.1"/>
    </source>
</evidence>
<gene>
    <name evidence="3" type="ORF">K489DRAFT_233080</name>
</gene>
<dbReference type="Proteomes" id="UP000504637">
    <property type="component" value="Unplaced"/>
</dbReference>
<name>A0A6J3M2H0_9PEZI</name>
<accession>A0A6J3M2H0</accession>
<evidence type="ECO:0000256" key="1">
    <source>
        <dbReference type="SAM" id="Phobius"/>
    </source>
</evidence>
<reference evidence="3" key="2">
    <citation type="submission" date="2020-04" db="EMBL/GenBank/DDBJ databases">
        <authorList>
            <consortium name="NCBI Genome Project"/>
        </authorList>
    </citation>
    <scope>NUCLEOTIDE SEQUENCE</scope>
    <source>
        <strain evidence="3">CBS 342.82</strain>
    </source>
</reference>
<organism evidence="3">
    <name type="scientific">Dissoconium aciculare CBS 342.82</name>
    <dbReference type="NCBI Taxonomy" id="1314786"/>
    <lineage>
        <taxon>Eukaryota</taxon>
        <taxon>Fungi</taxon>
        <taxon>Dikarya</taxon>
        <taxon>Ascomycota</taxon>
        <taxon>Pezizomycotina</taxon>
        <taxon>Dothideomycetes</taxon>
        <taxon>Dothideomycetidae</taxon>
        <taxon>Mycosphaerellales</taxon>
        <taxon>Dissoconiaceae</taxon>
        <taxon>Dissoconium</taxon>
    </lineage>
</organism>
<evidence type="ECO:0000313" key="2">
    <source>
        <dbReference type="Proteomes" id="UP000504637"/>
    </source>
</evidence>
<sequence>MIDVILYTNRSPDSHRERIFKIVFIPGCAGGVATLVSIVPLIVTIWVSPCYSENPADARIRFGSFQGCHRIVSRYTAYHDLHRYVPPPPNRRGEPVSMCSRAQDVFVFPALIRIATILPRALNIISAMVSQISQTPTTVLRKGMVARGT</sequence>
<reference evidence="3" key="3">
    <citation type="submission" date="2025-08" db="UniProtKB">
        <authorList>
            <consortium name="RefSeq"/>
        </authorList>
    </citation>
    <scope>IDENTIFICATION</scope>
    <source>
        <strain evidence="3">CBS 342.82</strain>
    </source>
</reference>
<protein>
    <submittedName>
        <fullName evidence="3">Uncharacterized protein</fullName>
    </submittedName>
</protein>
<dbReference type="AlphaFoldDB" id="A0A6J3M2H0"/>
<reference evidence="3" key="1">
    <citation type="submission" date="2020-01" db="EMBL/GenBank/DDBJ databases">
        <authorList>
            <consortium name="DOE Joint Genome Institute"/>
            <person name="Haridas S."/>
            <person name="Albert R."/>
            <person name="Binder M."/>
            <person name="Bloem J."/>
            <person name="Labutti K."/>
            <person name="Salamov A."/>
            <person name="Andreopoulos B."/>
            <person name="Baker S.E."/>
            <person name="Barry K."/>
            <person name="Bills G."/>
            <person name="Bluhm B.H."/>
            <person name="Cannon C."/>
            <person name="Castanera R."/>
            <person name="Culley D.E."/>
            <person name="Daum C."/>
            <person name="Ezra D."/>
            <person name="Gonzalez J.B."/>
            <person name="Henrissat B."/>
            <person name="Kuo A."/>
            <person name="Liang C."/>
            <person name="Lipzen A."/>
            <person name="Lutzoni F."/>
            <person name="Magnuson J."/>
            <person name="Mondo S."/>
            <person name="Nolan M."/>
            <person name="Ohm R."/>
            <person name="Pangilinan J."/>
            <person name="Park H.-J."/>
            <person name="Ramirez L."/>
            <person name="Alfaro M."/>
            <person name="Sun H."/>
            <person name="Tritt A."/>
            <person name="Yoshinaga Y."/>
            <person name="Zwiers L.-H."/>
            <person name="Turgeon B.G."/>
            <person name="Goodwin S.B."/>
            <person name="Spatafora J.W."/>
            <person name="Crous P.W."/>
            <person name="Grigoriev I.V."/>
        </authorList>
    </citation>
    <scope>NUCLEOTIDE SEQUENCE</scope>
    <source>
        <strain evidence="3">CBS 342.82</strain>
    </source>
</reference>
<keyword evidence="1" id="KW-0472">Membrane</keyword>
<dbReference type="RefSeq" id="XP_033459139.1">
    <property type="nucleotide sequence ID" value="XM_033599821.1"/>
</dbReference>
<proteinExistence type="predicted"/>